<gene>
    <name evidence="1" type="ORF">LSAT_V11C700371690</name>
</gene>
<dbReference type="PANTHER" id="PTHR31569">
    <property type="entry name" value="SWIM-TYPE DOMAIN-CONTAINING PROTEIN"/>
    <property type="match status" value="1"/>
</dbReference>
<reference evidence="1 2" key="1">
    <citation type="journal article" date="2017" name="Nat. Commun.">
        <title>Genome assembly with in vitro proximity ligation data and whole-genome triplication in lettuce.</title>
        <authorList>
            <person name="Reyes-Chin-Wo S."/>
            <person name="Wang Z."/>
            <person name="Yang X."/>
            <person name="Kozik A."/>
            <person name="Arikit S."/>
            <person name="Song C."/>
            <person name="Xia L."/>
            <person name="Froenicke L."/>
            <person name="Lavelle D.O."/>
            <person name="Truco M.J."/>
            <person name="Xia R."/>
            <person name="Zhu S."/>
            <person name="Xu C."/>
            <person name="Xu H."/>
            <person name="Xu X."/>
            <person name="Cox K."/>
            <person name="Korf I."/>
            <person name="Meyers B.C."/>
            <person name="Michelmore R.W."/>
        </authorList>
    </citation>
    <scope>NUCLEOTIDE SEQUENCE [LARGE SCALE GENOMIC DNA]</scope>
    <source>
        <strain evidence="2">cv. Salinas</strain>
        <tissue evidence="1">Seedlings</tissue>
    </source>
</reference>
<accession>A0A9R1V1J8</accession>
<proteinExistence type="predicted"/>
<dbReference type="InterPro" id="IPR052579">
    <property type="entry name" value="Zinc_finger_SWIM"/>
</dbReference>
<dbReference type="GO" id="GO:0045944">
    <property type="term" value="P:positive regulation of transcription by RNA polymerase II"/>
    <property type="evidence" value="ECO:0007669"/>
    <property type="project" value="InterPro"/>
</dbReference>
<evidence type="ECO:0000313" key="2">
    <source>
        <dbReference type="Proteomes" id="UP000235145"/>
    </source>
</evidence>
<dbReference type="EMBL" id="NBSK02000007">
    <property type="protein sequence ID" value="KAJ0198020.1"/>
    <property type="molecule type" value="Genomic_DNA"/>
</dbReference>
<organism evidence="1 2">
    <name type="scientific">Lactuca sativa</name>
    <name type="common">Garden lettuce</name>
    <dbReference type="NCBI Taxonomy" id="4236"/>
    <lineage>
        <taxon>Eukaryota</taxon>
        <taxon>Viridiplantae</taxon>
        <taxon>Streptophyta</taxon>
        <taxon>Embryophyta</taxon>
        <taxon>Tracheophyta</taxon>
        <taxon>Spermatophyta</taxon>
        <taxon>Magnoliopsida</taxon>
        <taxon>eudicotyledons</taxon>
        <taxon>Gunneridae</taxon>
        <taxon>Pentapetalae</taxon>
        <taxon>asterids</taxon>
        <taxon>campanulids</taxon>
        <taxon>Asterales</taxon>
        <taxon>Asteraceae</taxon>
        <taxon>Cichorioideae</taxon>
        <taxon>Cichorieae</taxon>
        <taxon>Lactucinae</taxon>
        <taxon>Lactuca</taxon>
    </lineage>
</organism>
<dbReference type="AlphaFoldDB" id="A0A9R1V1J8"/>
<comment type="caution">
    <text evidence="1">The sequence shown here is derived from an EMBL/GenBank/DDBJ whole genome shotgun (WGS) entry which is preliminary data.</text>
</comment>
<dbReference type="GO" id="GO:0010106">
    <property type="term" value="P:cellular response to iron ion starvation"/>
    <property type="evidence" value="ECO:0007669"/>
    <property type="project" value="InterPro"/>
</dbReference>
<evidence type="ECO:0008006" key="3">
    <source>
        <dbReference type="Google" id="ProtNLM"/>
    </source>
</evidence>
<dbReference type="Proteomes" id="UP000235145">
    <property type="component" value="Unassembled WGS sequence"/>
</dbReference>
<name>A0A9R1V1J8_LACSA</name>
<dbReference type="InterPro" id="IPR014842">
    <property type="entry name" value="AFT"/>
</dbReference>
<dbReference type="GO" id="GO:0000981">
    <property type="term" value="F:DNA-binding transcription factor activity, RNA polymerase II-specific"/>
    <property type="evidence" value="ECO:0007669"/>
    <property type="project" value="InterPro"/>
</dbReference>
<sequence>MVFFNNFFCYVHSFIEKMTNFYGENSNEGNEFFMGMSPFFTERVFDSLNELMGWVQNKAFSLGYVIVRRRSKKNENGVVSYVTLICDCGGEYKIKATSKNPSTKKINCPFKLVGSYIKQFDGWTLRVKCDQHNHPPAQHMEGHAYARRLKENEKKLVADLTSQNVEPRNILSILKEHDENNVSILKTIYNAQYKLRSSQNDGKTPMQLLTSYDAYARVFTDGIGKLYTSLNFLQSPAPKRYWLLMPETGILIANRFGVVLTFLTNRFGSLTFFPLWKGPEEFLYHRVITISLVYGNHYVMVQLGGDSMLPTISAFWIRHRAPCAAGWETMFMSRLELYKQLKPYNPETPFITIEDC</sequence>
<dbReference type="PANTHER" id="PTHR31569:SF4">
    <property type="entry name" value="SWIM-TYPE DOMAIN-CONTAINING PROTEIN"/>
    <property type="match status" value="1"/>
</dbReference>
<keyword evidence="2" id="KW-1185">Reference proteome</keyword>
<evidence type="ECO:0000313" key="1">
    <source>
        <dbReference type="EMBL" id="KAJ0198020.1"/>
    </source>
</evidence>
<protein>
    <recommendedName>
        <fullName evidence="3">FAR1 domain-containing protein</fullName>
    </recommendedName>
</protein>
<dbReference type="Pfam" id="PF08731">
    <property type="entry name" value="AFT"/>
    <property type="match status" value="1"/>
</dbReference>